<organism evidence="9 10">
    <name type="scientific">Tunturiibacter lichenicola</name>
    <dbReference type="NCBI Taxonomy" id="2051959"/>
    <lineage>
        <taxon>Bacteria</taxon>
        <taxon>Pseudomonadati</taxon>
        <taxon>Acidobacteriota</taxon>
        <taxon>Terriglobia</taxon>
        <taxon>Terriglobales</taxon>
        <taxon>Acidobacteriaceae</taxon>
        <taxon>Tunturiibacter</taxon>
    </lineage>
</organism>
<dbReference type="Proteomes" id="UP000564385">
    <property type="component" value="Unassembled WGS sequence"/>
</dbReference>
<feature type="transmembrane region" description="Helical" evidence="8">
    <location>
        <begin position="246"/>
        <end position="265"/>
    </location>
</feature>
<gene>
    <name evidence="9" type="ORF">HDF08_000411</name>
</gene>
<feature type="transmembrane region" description="Helical" evidence="8">
    <location>
        <begin position="277"/>
        <end position="299"/>
    </location>
</feature>
<dbReference type="EMBL" id="JACCCU010000001">
    <property type="protein sequence ID" value="NYF88344.1"/>
    <property type="molecule type" value="Genomic_DNA"/>
</dbReference>
<feature type="transmembrane region" description="Helical" evidence="8">
    <location>
        <begin position="205"/>
        <end position="226"/>
    </location>
</feature>
<comment type="subcellular location">
    <subcellularLocation>
        <location evidence="1">Cell membrane</location>
        <topology evidence="1">Multi-pass membrane protein</topology>
    </subcellularLocation>
</comment>
<evidence type="ECO:0000313" key="9">
    <source>
        <dbReference type="EMBL" id="NYF88344.1"/>
    </source>
</evidence>
<feature type="transmembrane region" description="Helical" evidence="8">
    <location>
        <begin position="148"/>
        <end position="169"/>
    </location>
</feature>
<name>A0A852VD03_9BACT</name>
<dbReference type="InterPro" id="IPR018584">
    <property type="entry name" value="GT87"/>
</dbReference>
<evidence type="ECO:0000256" key="7">
    <source>
        <dbReference type="ARBA" id="ARBA00024033"/>
    </source>
</evidence>
<feature type="transmembrane region" description="Helical" evidence="8">
    <location>
        <begin position="175"/>
        <end position="198"/>
    </location>
</feature>
<keyword evidence="3" id="KW-0808">Transferase</keyword>
<dbReference type="Pfam" id="PF09594">
    <property type="entry name" value="GT87"/>
    <property type="match status" value="1"/>
</dbReference>
<dbReference type="InterPro" id="IPR011042">
    <property type="entry name" value="6-blade_b-propeller_TolB-like"/>
</dbReference>
<proteinExistence type="inferred from homology"/>
<keyword evidence="4 8" id="KW-0812">Transmembrane</keyword>
<sequence>MTALPHNRILHWLEGGLLLILLLYLGAHTLPRAWGKLNTDFPNYYMSARLAREGYDTSRIYEWVWLQREKDHRALDIRVIGMLPITPISTLPMWPLTQFSPLTAKRLWLLLNLGLLVPLCWLLRSLTGLSYQRIALIFALSFPLHRNLLYGQFYLVLLLLIVAACWAYLHKKDTLAGALIAVAAACKVFPIFFFVFFVQRKAWRTLTAGVLTGVATLAASVSIFGWNVHRTYLQEILPWTLHGEGLPPYVTASGSISSVLHYLLLDEPQWNPHPWHYSPFWYAILQPTLQMVLLAPAILLMRGKGRDPHRTQLEWSALLLASLAISTIPASYNFVLLAFPVCVLTAMLLKRKRYGWLLALAIVYLGIGLPLPAPGSVMGPAVLLYIPRLPLMLALLLGTYMLLRSERWAPSSSWSWTQYSWVAAMTAAVMFSVHYTLERERAVRQEYAYRLPLQTQALLSASPESTRNKVRYLAFTATGYHLEGTTDAIRNGITLGDDLSFTAGAKGLWIEEALNPESRIFEGGGSSHVIVENAREPMLSADQASLAFVRDYHGHGSLLVRRNFQSQMASDVVLTPPSLNLYEASFLSEHVYAFSAVEGNHPSGIYLSDALHNNTPLSLGQSRYPALSPDGRWMAYSHFDRGAWNLWIRNQQTGEPRRIADVPCNQIEPSWEADSKTLLYGTDCGRSLWFTAIARRRVVP</sequence>
<dbReference type="InterPro" id="IPR011659">
    <property type="entry name" value="WD40"/>
</dbReference>
<dbReference type="AlphaFoldDB" id="A0A852VD03"/>
<dbReference type="GO" id="GO:0005886">
    <property type="term" value="C:plasma membrane"/>
    <property type="evidence" value="ECO:0007669"/>
    <property type="project" value="UniProtKB-SubCell"/>
</dbReference>
<feature type="transmembrane region" description="Helical" evidence="8">
    <location>
        <begin position="75"/>
        <end position="95"/>
    </location>
</feature>
<keyword evidence="5 8" id="KW-1133">Transmembrane helix</keyword>
<feature type="transmembrane region" description="Helical" evidence="8">
    <location>
        <begin position="415"/>
        <end position="437"/>
    </location>
</feature>
<evidence type="ECO:0000256" key="2">
    <source>
        <dbReference type="ARBA" id="ARBA00022475"/>
    </source>
</evidence>
<dbReference type="Gene3D" id="2.120.10.30">
    <property type="entry name" value="TolB, C-terminal domain"/>
    <property type="match status" value="1"/>
</dbReference>
<evidence type="ECO:0000256" key="8">
    <source>
        <dbReference type="SAM" id="Phobius"/>
    </source>
</evidence>
<keyword evidence="6 8" id="KW-0472">Membrane</keyword>
<evidence type="ECO:0008006" key="11">
    <source>
        <dbReference type="Google" id="ProtNLM"/>
    </source>
</evidence>
<dbReference type="Pfam" id="PF07676">
    <property type="entry name" value="PD40"/>
    <property type="match status" value="1"/>
</dbReference>
<reference evidence="9 10" key="1">
    <citation type="submission" date="2020-07" db="EMBL/GenBank/DDBJ databases">
        <title>Genomic Encyclopedia of Type Strains, Phase IV (KMG-V): Genome sequencing to study the core and pangenomes of soil and plant-associated prokaryotes.</title>
        <authorList>
            <person name="Whitman W."/>
        </authorList>
    </citation>
    <scope>NUCLEOTIDE SEQUENCE [LARGE SCALE GENOMIC DNA]</scope>
    <source>
        <strain evidence="9 10">M8UP22</strain>
    </source>
</reference>
<evidence type="ECO:0000256" key="1">
    <source>
        <dbReference type="ARBA" id="ARBA00004651"/>
    </source>
</evidence>
<comment type="caution">
    <text evidence="9">The sequence shown here is derived from an EMBL/GenBank/DDBJ whole genome shotgun (WGS) entry which is preliminary data.</text>
</comment>
<protein>
    <recommendedName>
        <fullName evidence="11">DUF2029 domain-containing protein</fullName>
    </recommendedName>
</protein>
<evidence type="ECO:0000256" key="6">
    <source>
        <dbReference type="ARBA" id="ARBA00023136"/>
    </source>
</evidence>
<dbReference type="SUPFAM" id="SSF82171">
    <property type="entry name" value="DPP6 N-terminal domain-like"/>
    <property type="match status" value="1"/>
</dbReference>
<evidence type="ECO:0000256" key="5">
    <source>
        <dbReference type="ARBA" id="ARBA00022989"/>
    </source>
</evidence>
<feature type="transmembrane region" description="Helical" evidence="8">
    <location>
        <begin position="319"/>
        <end position="347"/>
    </location>
</feature>
<evidence type="ECO:0000256" key="3">
    <source>
        <dbReference type="ARBA" id="ARBA00022679"/>
    </source>
</evidence>
<evidence type="ECO:0000256" key="4">
    <source>
        <dbReference type="ARBA" id="ARBA00022692"/>
    </source>
</evidence>
<feature type="transmembrane region" description="Helical" evidence="8">
    <location>
        <begin position="385"/>
        <end position="403"/>
    </location>
</feature>
<evidence type="ECO:0000313" key="10">
    <source>
        <dbReference type="Proteomes" id="UP000564385"/>
    </source>
</evidence>
<keyword evidence="2" id="KW-1003">Cell membrane</keyword>
<dbReference type="GO" id="GO:0016758">
    <property type="term" value="F:hexosyltransferase activity"/>
    <property type="evidence" value="ECO:0007669"/>
    <property type="project" value="InterPro"/>
</dbReference>
<feature type="transmembrane region" description="Helical" evidence="8">
    <location>
        <begin position="107"/>
        <end position="127"/>
    </location>
</feature>
<feature type="transmembrane region" description="Helical" evidence="8">
    <location>
        <begin position="354"/>
        <end position="373"/>
    </location>
</feature>
<feature type="transmembrane region" description="Helical" evidence="8">
    <location>
        <begin position="12"/>
        <end position="30"/>
    </location>
</feature>
<accession>A0A852VD03</accession>
<comment type="similarity">
    <text evidence="7">Belongs to the glycosyltransferase 87 family.</text>
</comment>